<gene>
    <name evidence="2" type="ORF">CEXT_628781</name>
</gene>
<dbReference type="EMBL" id="BPLR01004291">
    <property type="protein sequence ID" value="GIX93720.1"/>
    <property type="molecule type" value="Genomic_DNA"/>
</dbReference>
<feature type="region of interest" description="Disordered" evidence="1">
    <location>
        <begin position="57"/>
        <end position="81"/>
    </location>
</feature>
<evidence type="ECO:0000313" key="3">
    <source>
        <dbReference type="Proteomes" id="UP001054945"/>
    </source>
</evidence>
<name>A0AAV4PAU9_CAEEX</name>
<proteinExistence type="predicted"/>
<evidence type="ECO:0000256" key="1">
    <source>
        <dbReference type="SAM" id="MobiDB-lite"/>
    </source>
</evidence>
<evidence type="ECO:0000313" key="2">
    <source>
        <dbReference type="EMBL" id="GIX93720.1"/>
    </source>
</evidence>
<reference evidence="2 3" key="1">
    <citation type="submission" date="2021-06" db="EMBL/GenBank/DDBJ databases">
        <title>Caerostris extrusa draft genome.</title>
        <authorList>
            <person name="Kono N."/>
            <person name="Arakawa K."/>
        </authorList>
    </citation>
    <scope>NUCLEOTIDE SEQUENCE [LARGE SCALE GENOMIC DNA]</scope>
</reference>
<protein>
    <submittedName>
        <fullName evidence="2">Uncharacterized protein</fullName>
    </submittedName>
</protein>
<dbReference type="Proteomes" id="UP001054945">
    <property type="component" value="Unassembled WGS sequence"/>
</dbReference>
<sequence length="81" mass="9410">MERKIRSPQLERTYLVVVLKHLQEDNFLAESQGLFFPPFFIDIDFKVLFPSGFLSSSNRPAEHTEERPPTPNQLEAGDFKD</sequence>
<keyword evidence="3" id="KW-1185">Reference proteome</keyword>
<organism evidence="2 3">
    <name type="scientific">Caerostris extrusa</name>
    <name type="common">Bark spider</name>
    <name type="synonym">Caerostris bankana</name>
    <dbReference type="NCBI Taxonomy" id="172846"/>
    <lineage>
        <taxon>Eukaryota</taxon>
        <taxon>Metazoa</taxon>
        <taxon>Ecdysozoa</taxon>
        <taxon>Arthropoda</taxon>
        <taxon>Chelicerata</taxon>
        <taxon>Arachnida</taxon>
        <taxon>Araneae</taxon>
        <taxon>Araneomorphae</taxon>
        <taxon>Entelegynae</taxon>
        <taxon>Araneoidea</taxon>
        <taxon>Araneidae</taxon>
        <taxon>Caerostris</taxon>
    </lineage>
</organism>
<accession>A0AAV4PAU9</accession>
<comment type="caution">
    <text evidence="2">The sequence shown here is derived from an EMBL/GenBank/DDBJ whole genome shotgun (WGS) entry which is preliminary data.</text>
</comment>
<dbReference type="AlphaFoldDB" id="A0AAV4PAU9"/>